<evidence type="ECO:0000313" key="5">
    <source>
        <dbReference type="EMBL" id="CAF1422882.1"/>
    </source>
</evidence>
<comment type="caution">
    <text evidence="6">The sequence shown here is derived from an EMBL/GenBank/DDBJ whole genome shotgun (WGS) entry which is preliminary data.</text>
</comment>
<dbReference type="Pfam" id="PF04500">
    <property type="entry name" value="FLYWCH"/>
    <property type="match status" value="1"/>
</dbReference>
<evidence type="ECO:0000313" key="7">
    <source>
        <dbReference type="Proteomes" id="UP000682733"/>
    </source>
</evidence>
<sequence length="37" mass="4210">MEIAKGKPIFIHAGYAYIVDKTSGDKTIWCCDRKRHG</sequence>
<accession>A0A8S2SVH9</accession>
<keyword evidence="1" id="KW-0479">Metal-binding</keyword>
<name>A0A8S2SVH9_9BILA</name>
<gene>
    <name evidence="5" type="ORF">OVA965_LOCUS33759</name>
    <name evidence="6" type="ORF">TMI583_LOCUS34654</name>
</gene>
<dbReference type="GO" id="GO:0008270">
    <property type="term" value="F:zinc ion binding"/>
    <property type="evidence" value="ECO:0007669"/>
    <property type="project" value="UniProtKB-KW"/>
</dbReference>
<evidence type="ECO:0000256" key="3">
    <source>
        <dbReference type="ARBA" id="ARBA00022833"/>
    </source>
</evidence>
<dbReference type="Gene3D" id="2.20.25.240">
    <property type="match status" value="1"/>
</dbReference>
<dbReference type="InterPro" id="IPR007588">
    <property type="entry name" value="Znf_FLYWCH"/>
</dbReference>
<keyword evidence="3" id="KW-0862">Zinc</keyword>
<evidence type="ECO:0000313" key="6">
    <source>
        <dbReference type="EMBL" id="CAF4223058.1"/>
    </source>
</evidence>
<dbReference type="EMBL" id="CAJNOK010027599">
    <property type="protein sequence ID" value="CAF1422882.1"/>
    <property type="molecule type" value="Genomic_DNA"/>
</dbReference>
<evidence type="ECO:0000256" key="2">
    <source>
        <dbReference type="ARBA" id="ARBA00022771"/>
    </source>
</evidence>
<keyword evidence="2" id="KW-0863">Zinc-finger</keyword>
<evidence type="ECO:0000259" key="4">
    <source>
        <dbReference type="Pfam" id="PF04500"/>
    </source>
</evidence>
<dbReference type="EMBL" id="CAJOBA010049359">
    <property type="protein sequence ID" value="CAF4223058.1"/>
    <property type="molecule type" value="Genomic_DNA"/>
</dbReference>
<reference evidence="6" key="1">
    <citation type="submission" date="2021-02" db="EMBL/GenBank/DDBJ databases">
        <authorList>
            <person name="Nowell W R."/>
        </authorList>
    </citation>
    <scope>NUCLEOTIDE SEQUENCE</scope>
</reference>
<dbReference type="Proteomes" id="UP000682733">
    <property type="component" value="Unassembled WGS sequence"/>
</dbReference>
<proteinExistence type="predicted"/>
<evidence type="ECO:0000256" key="1">
    <source>
        <dbReference type="ARBA" id="ARBA00022723"/>
    </source>
</evidence>
<feature type="non-terminal residue" evidence="6">
    <location>
        <position position="37"/>
    </location>
</feature>
<organism evidence="6 7">
    <name type="scientific">Didymodactylos carnosus</name>
    <dbReference type="NCBI Taxonomy" id="1234261"/>
    <lineage>
        <taxon>Eukaryota</taxon>
        <taxon>Metazoa</taxon>
        <taxon>Spiralia</taxon>
        <taxon>Gnathifera</taxon>
        <taxon>Rotifera</taxon>
        <taxon>Eurotatoria</taxon>
        <taxon>Bdelloidea</taxon>
        <taxon>Philodinida</taxon>
        <taxon>Philodinidae</taxon>
        <taxon>Didymodactylos</taxon>
    </lineage>
</organism>
<protein>
    <recommendedName>
        <fullName evidence="4">FLYWCH-type domain-containing protein</fullName>
    </recommendedName>
</protein>
<feature type="domain" description="FLYWCH-type" evidence="4">
    <location>
        <begin position="4"/>
        <end position="36"/>
    </location>
</feature>
<dbReference type="AlphaFoldDB" id="A0A8S2SVH9"/>
<dbReference type="Proteomes" id="UP000677228">
    <property type="component" value="Unassembled WGS sequence"/>
</dbReference>